<name>A0A251VFF3_HELAN</name>
<sequence>MKIIVNNRYCGFGRTIHKIPYIKGFVIKKKYGHDATNVGDEVVEYVAVEDLFSLFEDEIFHILACHPRLRLLLYEWLKI</sequence>
<organism evidence="1 2">
    <name type="scientific">Helianthus annuus</name>
    <name type="common">Common sunflower</name>
    <dbReference type="NCBI Taxonomy" id="4232"/>
    <lineage>
        <taxon>Eukaryota</taxon>
        <taxon>Viridiplantae</taxon>
        <taxon>Streptophyta</taxon>
        <taxon>Embryophyta</taxon>
        <taxon>Tracheophyta</taxon>
        <taxon>Spermatophyta</taxon>
        <taxon>Magnoliopsida</taxon>
        <taxon>eudicotyledons</taxon>
        <taxon>Gunneridae</taxon>
        <taxon>Pentapetalae</taxon>
        <taxon>asterids</taxon>
        <taxon>campanulids</taxon>
        <taxon>Asterales</taxon>
        <taxon>Asteraceae</taxon>
        <taxon>Asteroideae</taxon>
        <taxon>Heliantheae alliance</taxon>
        <taxon>Heliantheae</taxon>
        <taxon>Helianthus</taxon>
    </lineage>
</organism>
<dbReference type="InParanoid" id="A0A251VFF3"/>
<proteinExistence type="predicted"/>
<protein>
    <submittedName>
        <fullName evidence="1">Uncharacterized protein</fullName>
    </submittedName>
</protein>
<dbReference type="EMBL" id="CM007891">
    <property type="protein sequence ID" value="OTG33933.1"/>
    <property type="molecule type" value="Genomic_DNA"/>
</dbReference>
<dbReference type="AlphaFoldDB" id="A0A251VFF3"/>
<gene>
    <name evidence="1" type="ORF">HannXRQ_Chr02g0040111</name>
</gene>
<dbReference type="Proteomes" id="UP000215914">
    <property type="component" value="Chromosome 2"/>
</dbReference>
<reference evidence="2" key="1">
    <citation type="journal article" date="2017" name="Nature">
        <title>The sunflower genome provides insights into oil metabolism, flowering and Asterid evolution.</title>
        <authorList>
            <person name="Badouin H."/>
            <person name="Gouzy J."/>
            <person name="Grassa C.J."/>
            <person name="Murat F."/>
            <person name="Staton S.E."/>
            <person name="Cottret L."/>
            <person name="Lelandais-Briere C."/>
            <person name="Owens G.L."/>
            <person name="Carrere S."/>
            <person name="Mayjonade B."/>
            <person name="Legrand L."/>
            <person name="Gill N."/>
            <person name="Kane N.C."/>
            <person name="Bowers J.E."/>
            <person name="Hubner S."/>
            <person name="Bellec A."/>
            <person name="Berard A."/>
            <person name="Berges H."/>
            <person name="Blanchet N."/>
            <person name="Boniface M.C."/>
            <person name="Brunel D."/>
            <person name="Catrice O."/>
            <person name="Chaidir N."/>
            <person name="Claudel C."/>
            <person name="Donnadieu C."/>
            <person name="Faraut T."/>
            <person name="Fievet G."/>
            <person name="Helmstetter N."/>
            <person name="King M."/>
            <person name="Knapp S.J."/>
            <person name="Lai Z."/>
            <person name="Le Paslier M.C."/>
            <person name="Lippi Y."/>
            <person name="Lorenzon L."/>
            <person name="Mandel J.R."/>
            <person name="Marage G."/>
            <person name="Marchand G."/>
            <person name="Marquand E."/>
            <person name="Bret-Mestries E."/>
            <person name="Morien E."/>
            <person name="Nambeesan S."/>
            <person name="Nguyen T."/>
            <person name="Pegot-Espagnet P."/>
            <person name="Pouilly N."/>
            <person name="Raftis F."/>
            <person name="Sallet E."/>
            <person name="Schiex T."/>
            <person name="Thomas J."/>
            <person name="Vandecasteele C."/>
            <person name="Vares D."/>
            <person name="Vear F."/>
            <person name="Vautrin S."/>
            <person name="Crespi M."/>
            <person name="Mangin B."/>
            <person name="Burke J.M."/>
            <person name="Salse J."/>
            <person name="Munos S."/>
            <person name="Vincourt P."/>
            <person name="Rieseberg L.H."/>
            <person name="Langlade N.B."/>
        </authorList>
    </citation>
    <scope>NUCLEOTIDE SEQUENCE [LARGE SCALE GENOMIC DNA]</scope>
    <source>
        <strain evidence="2">cv. SF193</strain>
    </source>
</reference>
<keyword evidence="2" id="KW-1185">Reference proteome</keyword>
<accession>A0A251VFF3</accession>
<evidence type="ECO:0000313" key="1">
    <source>
        <dbReference type="EMBL" id="OTG33933.1"/>
    </source>
</evidence>
<evidence type="ECO:0000313" key="2">
    <source>
        <dbReference type="Proteomes" id="UP000215914"/>
    </source>
</evidence>